<proteinExistence type="predicted"/>
<sequence>MFLLSSLVVLAALHGIHAVEYVVTNNAENSTGGVRFNNDIGIEYSRQTLVSATEFIWRLFQQNTPADRKDVQRVTLIIENTDGIAYAENDEIHVNANYIKEYSGDLKGEFTGVLYHEMTHIWQWNGNGQTPGGLIEGIADFVRLKANYIPSHWVQPGQGDRWDQGYDVTARFLDYCNSLRNGFVAELNKKMRSGYSADFFVELLRNNVDQLWTDYKAKHDFREENPKYQSSFLELPGYWGRETLTSATDFIWRIFQRNTEADRKDMQKMTLIIENGNSIAFTSLNNEIHVNANYLGSYSEGIADFVRLRADLAPSHWVQPGQGDRWDQGYDVTARFLDYCNSLRNGLVAELDQKMRRGYSADLFVELLGKTVDQLWSDYKAQYGN</sequence>
<dbReference type="GO" id="GO:0008233">
    <property type="term" value="F:peptidase activity"/>
    <property type="evidence" value="ECO:0007669"/>
    <property type="project" value="UniProtKB-KW"/>
</dbReference>
<keyword evidence="1" id="KW-0732">Signal</keyword>
<evidence type="ECO:0000256" key="1">
    <source>
        <dbReference type="SAM" id="SignalP"/>
    </source>
</evidence>
<evidence type="ECO:0000313" key="2">
    <source>
        <dbReference type="EMBL" id="RVW61394.1"/>
    </source>
</evidence>
<dbReference type="AlphaFoldDB" id="A0A438FN61"/>
<protein>
    <submittedName>
        <fullName evidence="2">Basic secretory protease</fullName>
    </submittedName>
</protein>
<dbReference type="Proteomes" id="UP000288805">
    <property type="component" value="Unassembled WGS sequence"/>
</dbReference>
<dbReference type="PANTHER" id="PTHR33321">
    <property type="match status" value="1"/>
</dbReference>
<evidence type="ECO:0000313" key="3">
    <source>
        <dbReference type="Proteomes" id="UP000288805"/>
    </source>
</evidence>
<accession>A0A438FN61</accession>
<feature type="signal peptide" evidence="1">
    <location>
        <begin position="1"/>
        <end position="18"/>
    </location>
</feature>
<dbReference type="Pfam" id="PF04450">
    <property type="entry name" value="BSP"/>
    <property type="match status" value="2"/>
</dbReference>
<comment type="caution">
    <text evidence="2">The sequence shown here is derived from an EMBL/GenBank/DDBJ whole genome shotgun (WGS) entry which is preliminary data.</text>
</comment>
<name>A0A438FN61_VITVI</name>
<dbReference type="PANTHER" id="PTHR33321:SF12">
    <property type="entry name" value="PLANT BASIC SECRETORY PROTEIN (BSP) FAMILY PROTEIN"/>
    <property type="match status" value="1"/>
</dbReference>
<dbReference type="EMBL" id="QGNW01000841">
    <property type="protein sequence ID" value="RVW61394.1"/>
    <property type="molecule type" value="Genomic_DNA"/>
</dbReference>
<keyword evidence="2" id="KW-0378">Hydrolase</keyword>
<reference evidence="2 3" key="1">
    <citation type="journal article" date="2018" name="PLoS Genet.">
        <title>Population sequencing reveals clonal diversity and ancestral inbreeding in the grapevine cultivar Chardonnay.</title>
        <authorList>
            <person name="Roach M.J."/>
            <person name="Johnson D.L."/>
            <person name="Bohlmann J."/>
            <person name="van Vuuren H.J."/>
            <person name="Jones S.J."/>
            <person name="Pretorius I.S."/>
            <person name="Schmidt S.A."/>
            <person name="Borneman A.R."/>
        </authorList>
    </citation>
    <scope>NUCLEOTIDE SEQUENCE [LARGE SCALE GENOMIC DNA]</scope>
    <source>
        <strain evidence="3">cv. Chardonnay</strain>
        <tissue evidence="2">Leaf</tissue>
    </source>
</reference>
<dbReference type="InterPro" id="IPR007541">
    <property type="entry name" value="Uncharacterised_BSP"/>
</dbReference>
<feature type="chain" id="PRO_5019349207" evidence="1">
    <location>
        <begin position="19"/>
        <end position="385"/>
    </location>
</feature>
<keyword evidence="2" id="KW-0645">Protease</keyword>
<dbReference type="GO" id="GO:0006508">
    <property type="term" value="P:proteolysis"/>
    <property type="evidence" value="ECO:0007669"/>
    <property type="project" value="UniProtKB-KW"/>
</dbReference>
<organism evidence="2 3">
    <name type="scientific">Vitis vinifera</name>
    <name type="common">Grape</name>
    <dbReference type="NCBI Taxonomy" id="29760"/>
    <lineage>
        <taxon>Eukaryota</taxon>
        <taxon>Viridiplantae</taxon>
        <taxon>Streptophyta</taxon>
        <taxon>Embryophyta</taxon>
        <taxon>Tracheophyta</taxon>
        <taxon>Spermatophyta</taxon>
        <taxon>Magnoliopsida</taxon>
        <taxon>eudicotyledons</taxon>
        <taxon>Gunneridae</taxon>
        <taxon>Pentapetalae</taxon>
        <taxon>rosids</taxon>
        <taxon>Vitales</taxon>
        <taxon>Vitaceae</taxon>
        <taxon>Viteae</taxon>
        <taxon>Vitis</taxon>
    </lineage>
</organism>
<gene>
    <name evidence="2" type="primary">BSP_3</name>
    <name evidence="2" type="ORF">CK203_032041</name>
</gene>